<proteinExistence type="predicted"/>
<accession>A0A365XTF2</accession>
<gene>
    <name evidence="2" type="ORF">DF182_24325</name>
</gene>
<feature type="transmembrane region" description="Helical" evidence="1">
    <location>
        <begin position="95"/>
        <end position="119"/>
    </location>
</feature>
<keyword evidence="1" id="KW-0812">Transmembrane</keyword>
<keyword evidence="3" id="KW-1185">Reference proteome</keyword>
<feature type="transmembrane region" description="Helical" evidence="1">
    <location>
        <begin position="12"/>
        <end position="31"/>
    </location>
</feature>
<keyword evidence="1" id="KW-1133">Transmembrane helix</keyword>
<comment type="caution">
    <text evidence="2">The sequence shown here is derived from an EMBL/GenBank/DDBJ whole genome shotgun (WGS) entry which is preliminary data.</text>
</comment>
<dbReference type="RefSeq" id="WP_113618383.1">
    <property type="nucleotide sequence ID" value="NZ_QFFJ01000002.1"/>
</dbReference>
<dbReference type="AlphaFoldDB" id="A0A365XTF2"/>
<dbReference type="Proteomes" id="UP000253410">
    <property type="component" value="Unassembled WGS sequence"/>
</dbReference>
<evidence type="ECO:0000313" key="3">
    <source>
        <dbReference type="Proteomes" id="UP000253410"/>
    </source>
</evidence>
<reference evidence="2 3" key="1">
    <citation type="submission" date="2018-05" db="EMBL/GenBank/DDBJ databases">
        <title>Chitinophaga sp. K3CV102501T nov., isolated from isolated from a monsoon evergreen broad-leaved forest soil.</title>
        <authorList>
            <person name="Lv Y."/>
        </authorList>
    </citation>
    <scope>NUCLEOTIDE SEQUENCE [LARGE SCALE GENOMIC DNA]</scope>
    <source>
        <strain evidence="2 3">GDMCC 1.1325</strain>
    </source>
</reference>
<organism evidence="2 3">
    <name type="scientific">Chitinophaga flava</name>
    <dbReference type="NCBI Taxonomy" id="2259036"/>
    <lineage>
        <taxon>Bacteria</taxon>
        <taxon>Pseudomonadati</taxon>
        <taxon>Bacteroidota</taxon>
        <taxon>Chitinophagia</taxon>
        <taxon>Chitinophagales</taxon>
        <taxon>Chitinophagaceae</taxon>
        <taxon>Chitinophaga</taxon>
    </lineage>
</organism>
<protein>
    <submittedName>
        <fullName evidence="2">Uncharacterized protein</fullName>
    </submittedName>
</protein>
<evidence type="ECO:0000313" key="2">
    <source>
        <dbReference type="EMBL" id="RBL89632.1"/>
    </source>
</evidence>
<dbReference type="EMBL" id="QFFJ01000002">
    <property type="protein sequence ID" value="RBL89632.1"/>
    <property type="molecule type" value="Genomic_DNA"/>
</dbReference>
<feature type="transmembrane region" description="Helical" evidence="1">
    <location>
        <begin position="70"/>
        <end position="89"/>
    </location>
</feature>
<sequence length="137" mass="16131">MIENRKFSKGLSVLVQIVYMLLLSGFIYIMVTVKNYYVTVGCYVILLMGILYQIRKIIKEDDGEWPENNWWLGARTVGYYIGVYIFLFWGEKDAFEGVFLLVVKIAVGIVMMIYPVVLWRRTVQIKKRREAEQEEEA</sequence>
<keyword evidence="1" id="KW-0472">Membrane</keyword>
<evidence type="ECO:0000256" key="1">
    <source>
        <dbReference type="SAM" id="Phobius"/>
    </source>
</evidence>
<feature type="transmembrane region" description="Helical" evidence="1">
    <location>
        <begin position="37"/>
        <end position="58"/>
    </location>
</feature>
<name>A0A365XTF2_9BACT</name>